<organism evidence="3 4">
    <name type="scientific">Kordiimonas lacus</name>
    <dbReference type="NCBI Taxonomy" id="637679"/>
    <lineage>
        <taxon>Bacteria</taxon>
        <taxon>Pseudomonadati</taxon>
        <taxon>Pseudomonadota</taxon>
        <taxon>Alphaproteobacteria</taxon>
        <taxon>Kordiimonadales</taxon>
        <taxon>Kordiimonadaceae</taxon>
        <taxon>Kordiimonas</taxon>
    </lineage>
</organism>
<dbReference type="PANTHER" id="PTHR46558">
    <property type="entry name" value="TRACRIPTIONAL REGULATORY PROTEIN-RELATED-RELATED"/>
    <property type="match status" value="1"/>
</dbReference>
<dbReference type="AlphaFoldDB" id="A0A1G6YRW4"/>
<evidence type="ECO:0000313" key="4">
    <source>
        <dbReference type="Proteomes" id="UP000183685"/>
    </source>
</evidence>
<dbReference type="GO" id="GO:0003677">
    <property type="term" value="F:DNA binding"/>
    <property type="evidence" value="ECO:0007669"/>
    <property type="project" value="UniProtKB-KW"/>
</dbReference>
<dbReference type="OrthoDB" id="3034420at2"/>
<dbReference type="PANTHER" id="PTHR46558:SF11">
    <property type="entry name" value="HTH-TYPE TRANSCRIPTIONAL REGULATOR XRE"/>
    <property type="match status" value="1"/>
</dbReference>
<evidence type="ECO:0000256" key="1">
    <source>
        <dbReference type="ARBA" id="ARBA00023125"/>
    </source>
</evidence>
<keyword evidence="4" id="KW-1185">Reference proteome</keyword>
<dbReference type="Gene3D" id="1.10.260.40">
    <property type="entry name" value="lambda repressor-like DNA-binding domains"/>
    <property type="match status" value="1"/>
</dbReference>
<accession>A0A1G6YRW4</accession>
<dbReference type="InterPro" id="IPR001387">
    <property type="entry name" value="Cro/C1-type_HTH"/>
</dbReference>
<dbReference type="EMBL" id="FNAK01000003">
    <property type="protein sequence ID" value="SDD92395.1"/>
    <property type="molecule type" value="Genomic_DNA"/>
</dbReference>
<dbReference type="PROSITE" id="PS50943">
    <property type="entry name" value="HTH_CROC1"/>
    <property type="match status" value="1"/>
</dbReference>
<dbReference type="SUPFAM" id="SSF47413">
    <property type="entry name" value="lambda repressor-like DNA-binding domains"/>
    <property type="match status" value="1"/>
</dbReference>
<feature type="domain" description="HTH cro/C1-type" evidence="2">
    <location>
        <begin position="8"/>
        <end position="62"/>
    </location>
</feature>
<reference evidence="3 4" key="1">
    <citation type="submission" date="2016-10" db="EMBL/GenBank/DDBJ databases">
        <authorList>
            <person name="de Groot N.N."/>
        </authorList>
    </citation>
    <scope>NUCLEOTIDE SEQUENCE [LARGE SCALE GENOMIC DNA]</scope>
    <source>
        <strain evidence="3 4">CGMCC 1.9109</strain>
    </source>
</reference>
<dbReference type="InterPro" id="IPR010982">
    <property type="entry name" value="Lambda_DNA-bd_dom_sf"/>
</dbReference>
<evidence type="ECO:0000313" key="3">
    <source>
        <dbReference type="EMBL" id="SDD92395.1"/>
    </source>
</evidence>
<name>A0A1G6YRW4_9PROT</name>
<keyword evidence="1" id="KW-0238">DNA-binding</keyword>
<evidence type="ECO:0000259" key="2">
    <source>
        <dbReference type="PROSITE" id="PS50943"/>
    </source>
</evidence>
<dbReference type="Proteomes" id="UP000183685">
    <property type="component" value="Unassembled WGS sequence"/>
</dbReference>
<dbReference type="CDD" id="cd00093">
    <property type="entry name" value="HTH_XRE"/>
    <property type="match status" value="1"/>
</dbReference>
<dbReference type="RefSeq" id="WP_068302832.1">
    <property type="nucleotide sequence ID" value="NZ_FNAK01000003.1"/>
</dbReference>
<dbReference type="STRING" id="637679.GCA_001550055_01382"/>
<proteinExistence type="predicted"/>
<gene>
    <name evidence="3" type="ORF">SAMN04488071_1701</name>
</gene>
<dbReference type="Pfam" id="PF01381">
    <property type="entry name" value="HTH_3"/>
    <property type="match status" value="1"/>
</dbReference>
<protein>
    <submittedName>
        <fullName evidence="3">Putative transcriptional regulator</fullName>
    </submittedName>
</protein>
<dbReference type="SMART" id="SM00530">
    <property type="entry name" value="HTH_XRE"/>
    <property type="match status" value="1"/>
</dbReference>
<sequence>MTSLDNRIRVYRAEHRMSQADLAEKIGVTRKTISTIEVGRFVPSTIIALKIAKYFAVPVEEIFKLEDDDTPTVGDT</sequence>